<keyword evidence="3" id="KW-1185">Reference proteome</keyword>
<gene>
    <name evidence="2" type="ORF">UTRI_10309</name>
</gene>
<name>A0A5C3EPJ4_9BASI</name>
<sequence length="1149" mass="129384">MEIDKSDSGRHIRSASSNSGLTTSSRQENQIDQILSDFLAQTEIEHNVFRLNLTIAFNKSSHLEARYFSLDSCLKAPVFKSLVSTLGQSGDDLPLKFINDIFHTSTSPRVVRPYNSNADIIQKLDKKQFDRADNLQCLLTLFQCAYRADASRQTVNVVRTTPTVNFNDRFYGDGLLLLESHITIHNDLFHVPSGNVPTGPVHTDIVGTKQPAKTPDIARHYYSKVLPIIQSSGFGKTRTCVQLSTNSPGMLVCLRSNSTDSPYHDSDYVSFPPQDSKVFEYFAKHNIHYPGNEKPTTQAAHQDFNLVHLAVLAWLSAYCRAIAFYLAYLKQMSPTCFSARRTCTSDPQLCWSTVVFQLANAIHTSDFIPHRLFRERAMCPNNDLVKIFSHNRDPPESFVSQQRRQQQKEQKEPKEQNKHKKHKKQKKQEQQEQRDPPHLYCTQKLRSQLLEHICKDAKRINTQMLKAYSGRLFYKDLLLDAISDFLRENLHSLEDSTPKFANQPFFFLALDECGSMANLLPVIRRVWFHALPRRTWILLVDTNSDLAPLAGRTAREGSRRMNPGGTHLLTQPFSTMPLDVNFPPAHRRDVFDQKCKLTFKELNQMLPRLGRPLWYDISYHHEDGTIKPREIIGKLVIPHWMWDHRVDVIADEKSEMNQNLLALVSRRINLEITRGSNIESWYAFIQNQVAQHLRFVGRIFTTSDAIITNTPSEPPLSAAAAWFFRGTVDDTRKNWSMVVLALARANASTALDLGAKGEQGIAILCAMAIDLAISSTYSAALGRSSLPVATASTQYEAVFGLVSVRQWLHFLIGDRVHDVSGSSDPYVQDTNPTAELPDASAAENADPMDEDSVEDALEEPMTDSAVGSEVTDVVSDEAARSQDPELPPMAPETSHRLQDLSRWSDRAYINFKHIVRLEEQHDGGTSISQDLLVELWLRHAAAEGIANQPAWDLLIPVYMSADGKPPAADDKFDKYKLSYVAIQVKNLVGSPSQAALRAPVGPRLSPQAPQESLELFIDLNGHHDPLGHAYSQRRHPAPKPDESKQAAKDRNLLRHHILISGHNEVTFPKIGRLIGIAKDNFPLLFGHADSLDTAEFDEKFSTHVRRQSSMDPWMEAQVRVTGALVGIRPLTKASKTKRKARLRAAHAPV</sequence>
<feature type="compositionally biased region" description="Low complexity" evidence="1">
    <location>
        <begin position="14"/>
        <end position="25"/>
    </location>
</feature>
<dbReference type="PANTHER" id="PTHR33266">
    <property type="entry name" value="CHROMOSOME 15, WHOLE GENOME SHOTGUN SEQUENCE"/>
    <property type="match status" value="1"/>
</dbReference>
<feature type="compositionally biased region" description="Basic and acidic residues" evidence="1">
    <location>
        <begin position="1"/>
        <end position="10"/>
    </location>
</feature>
<feature type="region of interest" description="Disordered" evidence="1">
    <location>
        <begin position="392"/>
        <end position="438"/>
    </location>
</feature>
<feature type="compositionally biased region" description="Basic and acidic residues" evidence="1">
    <location>
        <begin position="406"/>
        <end position="416"/>
    </location>
</feature>
<dbReference type="EMBL" id="OOIN01000040">
    <property type="protein sequence ID" value="SPO31667.1"/>
    <property type="molecule type" value="Genomic_DNA"/>
</dbReference>
<evidence type="ECO:0000313" key="3">
    <source>
        <dbReference type="Proteomes" id="UP000324022"/>
    </source>
</evidence>
<feature type="region of interest" description="Disordered" evidence="1">
    <location>
        <begin position="821"/>
        <end position="897"/>
    </location>
</feature>
<accession>A0A5C3EPJ4</accession>
<feature type="compositionally biased region" description="Basic residues" evidence="1">
    <location>
        <begin position="417"/>
        <end position="426"/>
    </location>
</feature>
<feature type="region of interest" description="Disordered" evidence="1">
    <location>
        <begin position="1"/>
        <end position="26"/>
    </location>
</feature>
<feature type="region of interest" description="Disordered" evidence="1">
    <location>
        <begin position="1027"/>
        <end position="1046"/>
    </location>
</feature>
<dbReference type="PANTHER" id="PTHR33266:SF1">
    <property type="entry name" value="F-BOX DOMAIN-CONTAINING PROTEIN"/>
    <property type="match status" value="1"/>
</dbReference>
<feature type="compositionally biased region" description="Basic and acidic residues" evidence="1">
    <location>
        <begin position="427"/>
        <end position="437"/>
    </location>
</feature>
<evidence type="ECO:0000313" key="2">
    <source>
        <dbReference type="EMBL" id="SPO31667.1"/>
    </source>
</evidence>
<reference evidence="2 3" key="1">
    <citation type="submission" date="2018-03" db="EMBL/GenBank/DDBJ databases">
        <authorList>
            <person name="Guldener U."/>
        </authorList>
    </citation>
    <scope>NUCLEOTIDE SEQUENCE [LARGE SCALE GENOMIC DNA]</scope>
    <source>
        <strain evidence="2 3">NBRC100155</strain>
    </source>
</reference>
<feature type="compositionally biased region" description="Acidic residues" evidence="1">
    <location>
        <begin position="846"/>
        <end position="861"/>
    </location>
</feature>
<organism evidence="2 3">
    <name type="scientific">Ustilago trichophora</name>
    <dbReference type="NCBI Taxonomy" id="86804"/>
    <lineage>
        <taxon>Eukaryota</taxon>
        <taxon>Fungi</taxon>
        <taxon>Dikarya</taxon>
        <taxon>Basidiomycota</taxon>
        <taxon>Ustilaginomycotina</taxon>
        <taxon>Ustilaginomycetes</taxon>
        <taxon>Ustilaginales</taxon>
        <taxon>Ustilaginaceae</taxon>
        <taxon>Ustilago</taxon>
    </lineage>
</organism>
<dbReference type="AlphaFoldDB" id="A0A5C3EPJ4"/>
<dbReference type="Proteomes" id="UP000324022">
    <property type="component" value="Unassembled WGS sequence"/>
</dbReference>
<protein>
    <submittedName>
        <fullName evidence="2">Uncharacterized protein</fullName>
    </submittedName>
</protein>
<evidence type="ECO:0000256" key="1">
    <source>
        <dbReference type="SAM" id="MobiDB-lite"/>
    </source>
</evidence>
<feature type="compositionally biased region" description="Polar residues" evidence="1">
    <location>
        <begin position="821"/>
        <end position="833"/>
    </location>
</feature>
<proteinExistence type="predicted"/>
<dbReference type="OrthoDB" id="2546638at2759"/>